<dbReference type="EMBL" id="CAADFX010000443">
    <property type="protein sequence ID" value="VFK66158.1"/>
    <property type="molecule type" value="Genomic_DNA"/>
</dbReference>
<organism evidence="2">
    <name type="scientific">Candidatus Kentrum sp. TUN</name>
    <dbReference type="NCBI Taxonomy" id="2126343"/>
    <lineage>
        <taxon>Bacteria</taxon>
        <taxon>Pseudomonadati</taxon>
        <taxon>Pseudomonadota</taxon>
        <taxon>Gammaproteobacteria</taxon>
        <taxon>Candidatus Kentrum</taxon>
    </lineage>
</organism>
<reference evidence="2" key="1">
    <citation type="submission" date="2019-02" db="EMBL/GenBank/DDBJ databases">
        <authorList>
            <person name="Gruber-Vodicka R. H."/>
            <person name="Seah K. B. B."/>
        </authorList>
    </citation>
    <scope>NUCLEOTIDE SEQUENCE</scope>
    <source>
        <strain evidence="2">BECK_BY1</strain>
    </source>
</reference>
<protein>
    <submittedName>
        <fullName evidence="2">Mu transposase, C-terminal</fullName>
    </submittedName>
</protein>
<feature type="domain" description="Transposase-like Mu C-terminal" evidence="1">
    <location>
        <begin position="48"/>
        <end position="104"/>
    </location>
</feature>
<accession>A0A451AJE4</accession>
<gene>
    <name evidence="2" type="ORF">BECKTUN1418D_GA0071000_14432</name>
</gene>
<dbReference type="Pfam" id="PF09299">
    <property type="entry name" value="Mu-transpos_C"/>
    <property type="match status" value="1"/>
</dbReference>
<name>A0A451AJE4_9GAMM</name>
<dbReference type="AlphaFoldDB" id="A0A451AJE4"/>
<dbReference type="InterPro" id="IPR015378">
    <property type="entry name" value="Transposase-like_Mu_C"/>
</dbReference>
<dbReference type="PANTHER" id="PTHR35004">
    <property type="entry name" value="TRANSPOSASE RV3428C-RELATED"/>
    <property type="match status" value="1"/>
</dbReference>
<evidence type="ECO:0000259" key="1">
    <source>
        <dbReference type="Pfam" id="PF09299"/>
    </source>
</evidence>
<dbReference type="PANTHER" id="PTHR35004:SF6">
    <property type="entry name" value="TRANSPOSASE"/>
    <property type="match status" value="1"/>
</dbReference>
<sequence length="116" mass="13352">MNRRLWAWVEGEYHQTPHHGLDGVTPLEKWAQSDSVRFPDPHDDLDNLFLFEERRKVQKDRTVSLNGMVYEVDAALLGETVTLRFDPSAPSGRPIQVCHQGRFIENAVHPTKAYLV</sequence>
<evidence type="ECO:0000313" key="2">
    <source>
        <dbReference type="EMBL" id="VFK66158.1"/>
    </source>
</evidence>
<proteinExistence type="predicted"/>